<gene>
    <name evidence="1" type="ORF">PHMEG_00031049</name>
</gene>
<dbReference type="Proteomes" id="UP000198211">
    <property type="component" value="Unassembled WGS sequence"/>
</dbReference>
<protein>
    <submittedName>
        <fullName evidence="1">Uncharacterized protein</fullName>
    </submittedName>
</protein>
<proteinExistence type="predicted"/>
<name>A0A225UYW9_9STRA</name>
<sequence>MTTTDLVYILGYKFEIKFRVASSDKLMRHRYMVYLEHTDYTQSSKGERLGFHIQHSVDVPDFPGLHSRNSLRVLQSVRYIFRQKSERVMEIYILGNLGLAGVLNVAGVSGSGDLFSISKLHQCAETR</sequence>
<dbReference type="EMBL" id="NBNE01009606">
    <property type="protein sequence ID" value="OWY98231.1"/>
    <property type="molecule type" value="Genomic_DNA"/>
</dbReference>
<organism evidence="1 2">
    <name type="scientific">Phytophthora megakarya</name>
    <dbReference type="NCBI Taxonomy" id="4795"/>
    <lineage>
        <taxon>Eukaryota</taxon>
        <taxon>Sar</taxon>
        <taxon>Stramenopiles</taxon>
        <taxon>Oomycota</taxon>
        <taxon>Peronosporomycetes</taxon>
        <taxon>Peronosporales</taxon>
        <taxon>Peronosporaceae</taxon>
        <taxon>Phytophthora</taxon>
    </lineage>
</organism>
<evidence type="ECO:0000313" key="2">
    <source>
        <dbReference type="Proteomes" id="UP000198211"/>
    </source>
</evidence>
<keyword evidence="2" id="KW-1185">Reference proteome</keyword>
<dbReference type="AlphaFoldDB" id="A0A225UYW9"/>
<dbReference type="PANTHER" id="PTHR13510">
    <property type="entry name" value="FYVE-FINGER-CONTAINING RAB5 EFFECTOR PROTEIN RABENOSYN-5-RELATED"/>
    <property type="match status" value="1"/>
</dbReference>
<accession>A0A225UYW9</accession>
<reference evidence="2" key="1">
    <citation type="submission" date="2017-03" db="EMBL/GenBank/DDBJ databases">
        <title>Phytopthora megakarya and P. palmivora, two closely related causual agents of cacao black pod achieved similar genome size and gene model numbers by different mechanisms.</title>
        <authorList>
            <person name="Ali S."/>
            <person name="Shao J."/>
            <person name="Larry D.J."/>
            <person name="Kronmiller B."/>
            <person name="Shen D."/>
            <person name="Strem M.D."/>
            <person name="Melnick R.L."/>
            <person name="Guiltinan M.J."/>
            <person name="Tyler B.M."/>
            <person name="Meinhardt L.W."/>
            <person name="Bailey B.A."/>
        </authorList>
    </citation>
    <scope>NUCLEOTIDE SEQUENCE [LARGE SCALE GENOMIC DNA]</scope>
    <source>
        <strain evidence="2">zdho120</strain>
    </source>
</reference>
<evidence type="ECO:0000313" key="1">
    <source>
        <dbReference type="EMBL" id="OWY98231.1"/>
    </source>
</evidence>
<comment type="caution">
    <text evidence="1">The sequence shown here is derived from an EMBL/GenBank/DDBJ whole genome shotgun (WGS) entry which is preliminary data.</text>
</comment>
<dbReference type="PANTHER" id="PTHR13510:SF44">
    <property type="entry name" value="RABENOSYN-5"/>
    <property type="match status" value="1"/>
</dbReference>
<dbReference type="InterPro" id="IPR052727">
    <property type="entry name" value="Rab4/Rab5_effector"/>
</dbReference>